<keyword evidence="2" id="KW-0812">Transmembrane</keyword>
<dbReference type="EMBL" id="PP415847">
    <property type="protein sequence ID" value="WZL61400.1"/>
    <property type="molecule type" value="Genomic_RNA"/>
</dbReference>
<feature type="region of interest" description="Disordered" evidence="1">
    <location>
        <begin position="625"/>
        <end position="645"/>
    </location>
</feature>
<evidence type="ECO:0000313" key="3">
    <source>
        <dbReference type="EMBL" id="WZL61400.1"/>
    </source>
</evidence>
<keyword evidence="2" id="KW-0472">Membrane</keyword>
<evidence type="ECO:0000256" key="2">
    <source>
        <dbReference type="SAM" id="Phobius"/>
    </source>
</evidence>
<proteinExistence type="predicted"/>
<keyword evidence="2" id="KW-1133">Transmembrane helix</keyword>
<accession>A0AAN0N8C9</accession>
<feature type="compositionally biased region" description="Polar residues" evidence="1">
    <location>
        <begin position="62"/>
        <end position="71"/>
    </location>
</feature>
<feature type="region of interest" description="Disordered" evidence="1">
    <location>
        <begin position="41"/>
        <end position="71"/>
    </location>
</feature>
<reference evidence="3" key="1">
    <citation type="submission" date="2024-02" db="EMBL/GenBank/DDBJ databases">
        <authorList>
            <person name="Martyn C."/>
            <person name="Kistler A.L."/>
        </authorList>
    </citation>
    <scope>NUCLEOTIDE SEQUENCE</scope>
    <source>
        <strain evidence="3">CA024</strain>
    </source>
</reference>
<evidence type="ECO:0000256" key="1">
    <source>
        <dbReference type="SAM" id="MobiDB-lite"/>
    </source>
</evidence>
<organism evidence="3">
    <name type="scientific">North Fork virus</name>
    <dbReference type="NCBI Taxonomy" id="3139876"/>
    <lineage>
        <taxon>Viruses</taxon>
        <taxon>Riboviria</taxon>
    </lineage>
</organism>
<sequence length="645" mass="70490">MFSSLVILAAATLGHLCEGGDLHPKESLALQKAIEHWSSAAGEPPLTTQPTETAATGLAHGASSTVTSPQTRGALYSDEHGLWIPVFPTPPPACRPPSHHKEEVTVAVVTVWGPSEKEHSKRVRLYQKWFTRSACTVYFWGSKWARTLEDTITTMDAEEPSSAVFSSFQREVWGESEKPDVSCRWTGEMISEGSYFKRLLTTAKLSISGNITFPQGFSQCSTASPSPCLSDDGTTLLVVENPSPVPTLCDSIEAKLVAPGQRAQGDAHDIVTIPSHHLEFSLDDYEVRFSCGGGDRYELYLTRSGYILSMHDNTSTPSAPLRLQMTKFWNKTSVDKAPSFSVDEAGWLIVSKIPLRPDYSAAELFHGLQALQDQSAHLFQTIHHINCRRHEEAWSLASAIAPLNPTPLAQLAARNPQVVGAIHQGTLFAILPQEVNNISFSLPLEGAGDWAKVTYRTKDGKSHQGWMESFTGRVRPARPTDHELQTLSAFWVPLTSGDFWNPVSHQHLIPKPEEDEGQDWREIPLATVSLGAIYSPSSGLPSAAYVGAAASVHFIMAHMSGHGVLRVQGADMSTSANALTGFLSSAFGWWDIIKWALVSAILLIIVSISLVCMSKILKHVSCSRSHAPRSRTPSIEHLQGMMKSN</sequence>
<name>A0AAN0N8C9_9VIRU</name>
<feature type="transmembrane region" description="Helical" evidence="2">
    <location>
        <begin position="595"/>
        <end position="617"/>
    </location>
</feature>
<protein>
    <submittedName>
        <fullName evidence="3">Glycoprotein</fullName>
    </submittedName>
</protein>